<dbReference type="Pfam" id="PF03861">
    <property type="entry name" value="ANTAR"/>
    <property type="match status" value="1"/>
</dbReference>
<dbReference type="AlphaFoldDB" id="A0A5C1E6A0"/>
<dbReference type="InterPro" id="IPR005561">
    <property type="entry name" value="ANTAR"/>
</dbReference>
<dbReference type="Gene3D" id="1.10.10.10">
    <property type="entry name" value="Winged helix-like DNA-binding domain superfamily/Winged helix DNA-binding domain"/>
    <property type="match status" value="1"/>
</dbReference>
<dbReference type="GO" id="GO:0000160">
    <property type="term" value="P:phosphorelay signal transduction system"/>
    <property type="evidence" value="ECO:0007669"/>
    <property type="project" value="InterPro"/>
</dbReference>
<comment type="caution">
    <text evidence="1">Lacks conserved residue(s) required for the propagation of feature annotation.</text>
</comment>
<gene>
    <name evidence="4" type="primary">nasT</name>
    <name evidence="4" type="ORF">OTERR_09650</name>
</gene>
<protein>
    <submittedName>
        <fullName evidence="4">Response regulator NasT</fullName>
    </submittedName>
</protein>
<dbReference type="SUPFAM" id="SSF52172">
    <property type="entry name" value="CheY-like"/>
    <property type="match status" value="1"/>
</dbReference>
<dbReference type="Proteomes" id="UP000323671">
    <property type="component" value="Chromosome"/>
</dbReference>
<dbReference type="Gene3D" id="3.40.50.2300">
    <property type="match status" value="1"/>
</dbReference>
<name>A0A5C1E6A0_9RHOO</name>
<dbReference type="InterPro" id="IPR011006">
    <property type="entry name" value="CheY-like_superfamily"/>
</dbReference>
<dbReference type="RefSeq" id="WP_149425033.1">
    <property type="nucleotide sequence ID" value="NZ_CP022579.1"/>
</dbReference>
<evidence type="ECO:0000256" key="1">
    <source>
        <dbReference type="PROSITE-ProRule" id="PRU00169"/>
    </source>
</evidence>
<dbReference type="SMART" id="SM01012">
    <property type="entry name" value="ANTAR"/>
    <property type="match status" value="1"/>
</dbReference>
<accession>A0A5C1E6A0</accession>
<dbReference type="PROSITE" id="PS50110">
    <property type="entry name" value="RESPONSE_REGULATORY"/>
    <property type="match status" value="1"/>
</dbReference>
<feature type="domain" description="Response regulatory" evidence="2">
    <location>
        <begin position="13"/>
        <end position="127"/>
    </location>
</feature>
<reference evidence="4 5" key="1">
    <citation type="submission" date="2017-07" db="EMBL/GenBank/DDBJ databases">
        <title>Complete genome sequence of Oryzomicrobium terrae TPP412.</title>
        <authorList>
            <person name="Chiu L.-W."/>
            <person name="Lo K.-J."/>
            <person name="Tsai Y.-M."/>
            <person name="Lin S.-S."/>
            <person name="Kuo C.-H."/>
            <person name="Liu C.-T."/>
        </authorList>
    </citation>
    <scope>NUCLEOTIDE SEQUENCE [LARGE SCALE GENOMIC DNA]</scope>
    <source>
        <strain evidence="4 5">TPP412</strain>
    </source>
</reference>
<dbReference type="InterPro" id="IPR008327">
    <property type="entry name" value="Sig_transdc_resp-reg_antiterm"/>
</dbReference>
<dbReference type="EMBL" id="CP022579">
    <property type="protein sequence ID" value="QEL64441.1"/>
    <property type="molecule type" value="Genomic_DNA"/>
</dbReference>
<dbReference type="GO" id="GO:0003723">
    <property type="term" value="F:RNA binding"/>
    <property type="evidence" value="ECO:0007669"/>
    <property type="project" value="InterPro"/>
</dbReference>
<dbReference type="InterPro" id="IPR036388">
    <property type="entry name" value="WH-like_DNA-bd_sf"/>
</dbReference>
<evidence type="ECO:0000259" key="2">
    <source>
        <dbReference type="PROSITE" id="PS50110"/>
    </source>
</evidence>
<proteinExistence type="predicted"/>
<dbReference type="KEGG" id="otr:OTERR_09650"/>
<sequence>MTYSSASSPTALRVLVIDESQRRGSDLCAGLALAGCQVAAVLAGAGDLPRQVEAVKPDVILIGTDNPSRDTLEHLAAMNREMPRPVVIFADEGDQVCIRNAMKAGVASYVVDGLEPARVKPVIDVALARFEADQALKRELETTQKKLSERRLVEQAKGLLMKLKGLDEDEAYKLLRKLAMDRGQPIGTVAQNVLETARLLL</sequence>
<organism evidence="4 5">
    <name type="scientific">Oryzomicrobium terrae</name>
    <dbReference type="NCBI Taxonomy" id="1735038"/>
    <lineage>
        <taxon>Bacteria</taxon>
        <taxon>Pseudomonadati</taxon>
        <taxon>Pseudomonadota</taxon>
        <taxon>Betaproteobacteria</taxon>
        <taxon>Rhodocyclales</taxon>
        <taxon>Rhodocyclaceae</taxon>
        <taxon>Oryzomicrobium</taxon>
    </lineage>
</organism>
<dbReference type="PROSITE" id="PS50921">
    <property type="entry name" value="ANTAR"/>
    <property type="match status" value="1"/>
</dbReference>
<evidence type="ECO:0000313" key="5">
    <source>
        <dbReference type="Proteomes" id="UP000323671"/>
    </source>
</evidence>
<keyword evidence="5" id="KW-1185">Reference proteome</keyword>
<evidence type="ECO:0000313" key="4">
    <source>
        <dbReference type="EMBL" id="QEL64441.1"/>
    </source>
</evidence>
<dbReference type="InterPro" id="IPR001789">
    <property type="entry name" value="Sig_transdc_resp-reg_receiver"/>
</dbReference>
<feature type="domain" description="ANTAR" evidence="3">
    <location>
        <begin position="133"/>
        <end position="194"/>
    </location>
</feature>
<dbReference type="PIRSF" id="PIRSF036382">
    <property type="entry name" value="RR_antiterm"/>
    <property type="match status" value="1"/>
</dbReference>
<evidence type="ECO:0000259" key="3">
    <source>
        <dbReference type="PROSITE" id="PS50921"/>
    </source>
</evidence>